<keyword evidence="5 7" id="KW-0472">Membrane</keyword>
<feature type="transmembrane region" description="Helical" evidence="7">
    <location>
        <begin position="258"/>
        <end position="280"/>
    </location>
</feature>
<dbReference type="PANTHER" id="PTHR10165">
    <property type="entry name" value="LIPID PHOSPHATE PHOSPHATASE"/>
    <property type="match status" value="1"/>
</dbReference>
<proteinExistence type="inferred from homology"/>
<keyword evidence="10" id="KW-1185">Reference proteome</keyword>
<dbReference type="Gene3D" id="1.20.144.10">
    <property type="entry name" value="Phosphatidic acid phosphatase type 2/haloperoxidase"/>
    <property type="match status" value="1"/>
</dbReference>
<dbReference type="GO" id="GO:0008195">
    <property type="term" value="F:phosphatidate phosphatase activity"/>
    <property type="evidence" value="ECO:0007669"/>
    <property type="project" value="TreeGrafter"/>
</dbReference>
<comment type="subcellular location">
    <subcellularLocation>
        <location evidence="1">Membrane</location>
        <topology evidence="1">Multi-pass membrane protein</topology>
    </subcellularLocation>
</comment>
<sequence>MSSGLPKFYRRDRDRRRESRALDEAMANGTAGTAATTANPNPTKGGKSSRLIQFIKYWILLSWKDIIAMAVFGATALGIYQAPYASTRNFPITFTQSGDIVYPELAYPHRGWIISPQLSGVVAVVIPLVIILLAQIRIKSFWDLNNAVLGLLYSLILSSLFQVIIKNLIGGFRPYFLDICQPDISLASTNNATGLNGVGFQQIMYTVEICTNLDKGALKTAMTSFPSGHATSAWAGYGFLFLWMNAKLKVWGNYQTSFYWLVLLTAPVLGATLLATCLTVDQAHHWYDILAGSLIGIGTSVACYRLVYASVWDWRWNHVPLKRGRAFGYEMEGDRLLPGYHKATWTKKLGWGRKGKAGRIGRGSVRGPGEKKGITSGRSSETYARNGSAVSPHSRVAPPVNGYGNGVLQPDSVMGRGTGSNGRYDGRGDQMV</sequence>
<comment type="similarity">
    <text evidence="2">Belongs to the PA-phosphatase related phosphoesterase family.</text>
</comment>
<evidence type="ECO:0000256" key="5">
    <source>
        <dbReference type="ARBA" id="ARBA00023136"/>
    </source>
</evidence>
<feature type="domain" description="Phosphatidic acid phosphatase type 2/haloperoxidase" evidence="8">
    <location>
        <begin position="149"/>
        <end position="304"/>
    </location>
</feature>
<dbReference type="SMART" id="SM00014">
    <property type="entry name" value="acidPPc"/>
    <property type="match status" value="1"/>
</dbReference>
<dbReference type="Pfam" id="PF01569">
    <property type="entry name" value="PAP2"/>
    <property type="match status" value="1"/>
</dbReference>
<organism evidence="9 10">
    <name type="scientific">Triangularia setosa</name>
    <dbReference type="NCBI Taxonomy" id="2587417"/>
    <lineage>
        <taxon>Eukaryota</taxon>
        <taxon>Fungi</taxon>
        <taxon>Dikarya</taxon>
        <taxon>Ascomycota</taxon>
        <taxon>Pezizomycotina</taxon>
        <taxon>Sordariomycetes</taxon>
        <taxon>Sordariomycetidae</taxon>
        <taxon>Sordariales</taxon>
        <taxon>Podosporaceae</taxon>
        <taxon>Triangularia</taxon>
    </lineage>
</organism>
<dbReference type="PANTHER" id="PTHR10165:SF84">
    <property type="entry name" value="PHOSPHATIDIC ACID PHOSPHATASE BETA"/>
    <property type="match status" value="1"/>
</dbReference>
<evidence type="ECO:0000256" key="2">
    <source>
        <dbReference type="ARBA" id="ARBA00008816"/>
    </source>
</evidence>
<dbReference type="Proteomes" id="UP001302321">
    <property type="component" value="Unassembled WGS sequence"/>
</dbReference>
<dbReference type="GO" id="GO:0016020">
    <property type="term" value="C:membrane"/>
    <property type="evidence" value="ECO:0007669"/>
    <property type="project" value="UniProtKB-SubCell"/>
</dbReference>
<feature type="compositionally biased region" description="Polar residues" evidence="6">
    <location>
        <begin position="376"/>
        <end position="391"/>
    </location>
</feature>
<gene>
    <name evidence="9" type="ORF">QBC36DRAFT_248879</name>
</gene>
<dbReference type="InterPro" id="IPR000326">
    <property type="entry name" value="PAP2/HPO"/>
</dbReference>
<keyword evidence="3 7" id="KW-0812">Transmembrane</keyword>
<evidence type="ECO:0000256" key="1">
    <source>
        <dbReference type="ARBA" id="ARBA00004141"/>
    </source>
</evidence>
<evidence type="ECO:0000256" key="4">
    <source>
        <dbReference type="ARBA" id="ARBA00022989"/>
    </source>
</evidence>
<dbReference type="AlphaFoldDB" id="A0AAN6VXV5"/>
<evidence type="ECO:0000256" key="7">
    <source>
        <dbReference type="SAM" id="Phobius"/>
    </source>
</evidence>
<dbReference type="InterPro" id="IPR036938">
    <property type="entry name" value="PAP2/HPO_sf"/>
</dbReference>
<dbReference type="GO" id="GO:0006644">
    <property type="term" value="P:phospholipid metabolic process"/>
    <property type="evidence" value="ECO:0007669"/>
    <property type="project" value="InterPro"/>
</dbReference>
<dbReference type="GO" id="GO:0046839">
    <property type="term" value="P:phospholipid dephosphorylation"/>
    <property type="evidence" value="ECO:0007669"/>
    <property type="project" value="TreeGrafter"/>
</dbReference>
<feature type="region of interest" description="Disordered" evidence="6">
    <location>
        <begin position="356"/>
        <end position="432"/>
    </location>
</feature>
<dbReference type="SUPFAM" id="SSF48317">
    <property type="entry name" value="Acid phosphatase/Vanadium-dependent haloperoxidase"/>
    <property type="match status" value="1"/>
</dbReference>
<accession>A0AAN6VXV5</accession>
<feature type="region of interest" description="Disordered" evidence="6">
    <location>
        <begin position="23"/>
        <end position="47"/>
    </location>
</feature>
<dbReference type="InterPro" id="IPR043216">
    <property type="entry name" value="PAP-like"/>
</dbReference>
<feature type="compositionally biased region" description="Low complexity" evidence="6">
    <location>
        <begin position="27"/>
        <end position="43"/>
    </location>
</feature>
<reference evidence="9" key="2">
    <citation type="submission" date="2023-05" db="EMBL/GenBank/DDBJ databases">
        <authorList>
            <consortium name="Lawrence Berkeley National Laboratory"/>
            <person name="Steindorff A."/>
            <person name="Hensen N."/>
            <person name="Bonometti L."/>
            <person name="Westerberg I."/>
            <person name="Brannstrom I.O."/>
            <person name="Guillou S."/>
            <person name="Cros-Aarteil S."/>
            <person name="Calhoun S."/>
            <person name="Haridas S."/>
            <person name="Kuo A."/>
            <person name="Mondo S."/>
            <person name="Pangilinan J."/>
            <person name="Riley R."/>
            <person name="Labutti K."/>
            <person name="Andreopoulos B."/>
            <person name="Lipzen A."/>
            <person name="Chen C."/>
            <person name="Yanf M."/>
            <person name="Daum C."/>
            <person name="Ng V."/>
            <person name="Clum A."/>
            <person name="Ohm R."/>
            <person name="Martin F."/>
            <person name="Silar P."/>
            <person name="Natvig D."/>
            <person name="Lalanne C."/>
            <person name="Gautier V."/>
            <person name="Ament-Velasquez S.L."/>
            <person name="Kruys A."/>
            <person name="Hutchinson M.I."/>
            <person name="Powell A.J."/>
            <person name="Barry K."/>
            <person name="Miller A.N."/>
            <person name="Grigoriev I.V."/>
            <person name="Debuchy R."/>
            <person name="Gladieux P."/>
            <person name="Thoren M.H."/>
            <person name="Johannesson H."/>
        </authorList>
    </citation>
    <scope>NUCLEOTIDE SEQUENCE</scope>
    <source>
        <strain evidence="9">CBS 892.96</strain>
    </source>
</reference>
<evidence type="ECO:0000259" key="8">
    <source>
        <dbReference type="SMART" id="SM00014"/>
    </source>
</evidence>
<comment type="caution">
    <text evidence="9">The sequence shown here is derived from an EMBL/GenBank/DDBJ whole genome shotgun (WGS) entry which is preliminary data.</text>
</comment>
<evidence type="ECO:0000313" key="10">
    <source>
        <dbReference type="Proteomes" id="UP001302321"/>
    </source>
</evidence>
<reference evidence="9" key="1">
    <citation type="journal article" date="2023" name="Mol. Phylogenet. Evol.">
        <title>Genome-scale phylogeny and comparative genomics of the fungal order Sordariales.</title>
        <authorList>
            <person name="Hensen N."/>
            <person name="Bonometti L."/>
            <person name="Westerberg I."/>
            <person name="Brannstrom I.O."/>
            <person name="Guillou S."/>
            <person name="Cros-Aarteil S."/>
            <person name="Calhoun S."/>
            <person name="Haridas S."/>
            <person name="Kuo A."/>
            <person name="Mondo S."/>
            <person name="Pangilinan J."/>
            <person name="Riley R."/>
            <person name="LaButti K."/>
            <person name="Andreopoulos B."/>
            <person name="Lipzen A."/>
            <person name="Chen C."/>
            <person name="Yan M."/>
            <person name="Daum C."/>
            <person name="Ng V."/>
            <person name="Clum A."/>
            <person name="Steindorff A."/>
            <person name="Ohm R.A."/>
            <person name="Martin F."/>
            <person name="Silar P."/>
            <person name="Natvig D.O."/>
            <person name="Lalanne C."/>
            <person name="Gautier V."/>
            <person name="Ament-Velasquez S.L."/>
            <person name="Kruys A."/>
            <person name="Hutchinson M.I."/>
            <person name="Powell A.J."/>
            <person name="Barry K."/>
            <person name="Miller A.N."/>
            <person name="Grigoriev I.V."/>
            <person name="Debuchy R."/>
            <person name="Gladieux P."/>
            <person name="Hiltunen Thoren M."/>
            <person name="Johannesson H."/>
        </authorList>
    </citation>
    <scope>NUCLEOTIDE SEQUENCE</scope>
    <source>
        <strain evidence="9">CBS 892.96</strain>
    </source>
</reference>
<feature type="transmembrane region" description="Helical" evidence="7">
    <location>
        <begin position="146"/>
        <end position="165"/>
    </location>
</feature>
<dbReference type="CDD" id="cd03390">
    <property type="entry name" value="PAP2_containing_1_like"/>
    <property type="match status" value="1"/>
</dbReference>
<dbReference type="EMBL" id="MU866502">
    <property type="protein sequence ID" value="KAK4171809.1"/>
    <property type="molecule type" value="Genomic_DNA"/>
</dbReference>
<evidence type="ECO:0000256" key="3">
    <source>
        <dbReference type="ARBA" id="ARBA00022692"/>
    </source>
</evidence>
<keyword evidence="4 7" id="KW-1133">Transmembrane helix</keyword>
<feature type="transmembrane region" description="Helical" evidence="7">
    <location>
        <begin position="228"/>
        <end position="246"/>
    </location>
</feature>
<feature type="transmembrane region" description="Helical" evidence="7">
    <location>
        <begin position="112"/>
        <end position="134"/>
    </location>
</feature>
<name>A0AAN6VXV5_9PEZI</name>
<feature type="transmembrane region" description="Helical" evidence="7">
    <location>
        <begin position="57"/>
        <end position="80"/>
    </location>
</feature>
<protein>
    <submittedName>
        <fullName evidence="9">Phosphatidic acid phosphatase type 2/haloperoxidase</fullName>
    </submittedName>
</protein>
<feature type="transmembrane region" description="Helical" evidence="7">
    <location>
        <begin position="286"/>
        <end position="307"/>
    </location>
</feature>
<evidence type="ECO:0000256" key="6">
    <source>
        <dbReference type="SAM" id="MobiDB-lite"/>
    </source>
</evidence>
<evidence type="ECO:0000313" key="9">
    <source>
        <dbReference type="EMBL" id="KAK4171809.1"/>
    </source>
</evidence>